<keyword evidence="4" id="KW-1185">Reference proteome</keyword>
<evidence type="ECO:0000313" key="3">
    <source>
        <dbReference type="EMBL" id="KAK0751441.1"/>
    </source>
</evidence>
<comment type="caution">
    <text evidence="3">The sequence shown here is derived from an EMBL/GenBank/DDBJ whole genome shotgun (WGS) entry which is preliminary data.</text>
</comment>
<dbReference type="PANTHER" id="PTHR35043:SF8">
    <property type="entry name" value="DUF4220 DOMAIN-CONTAINING PROTEIN"/>
    <property type="match status" value="1"/>
</dbReference>
<gene>
    <name evidence="3" type="ORF">B0T18DRAFT_435790</name>
</gene>
<feature type="transmembrane region" description="Helical" evidence="2">
    <location>
        <begin position="145"/>
        <end position="165"/>
    </location>
</feature>
<feature type="transmembrane region" description="Helical" evidence="2">
    <location>
        <begin position="262"/>
        <end position="283"/>
    </location>
</feature>
<dbReference type="EMBL" id="JAUKUD010000002">
    <property type="protein sequence ID" value="KAK0751441.1"/>
    <property type="molecule type" value="Genomic_DNA"/>
</dbReference>
<dbReference type="AlphaFoldDB" id="A0AA40KA93"/>
<protein>
    <submittedName>
        <fullName evidence="3">Uncharacterized protein</fullName>
    </submittedName>
</protein>
<accession>A0AA40KA93</accession>
<dbReference type="PANTHER" id="PTHR35043">
    <property type="entry name" value="TRANSCRIPTION FACTOR DOMAIN-CONTAINING PROTEIN"/>
    <property type="match status" value="1"/>
</dbReference>
<name>A0AA40KA93_9PEZI</name>
<evidence type="ECO:0000313" key="4">
    <source>
        <dbReference type="Proteomes" id="UP001172155"/>
    </source>
</evidence>
<dbReference type="Proteomes" id="UP001172155">
    <property type="component" value="Unassembled WGS sequence"/>
</dbReference>
<evidence type="ECO:0000256" key="1">
    <source>
        <dbReference type="SAM" id="MobiDB-lite"/>
    </source>
</evidence>
<feature type="region of interest" description="Disordered" evidence="1">
    <location>
        <begin position="43"/>
        <end position="81"/>
    </location>
</feature>
<keyword evidence="2" id="KW-0472">Membrane</keyword>
<reference evidence="3" key="1">
    <citation type="submission" date="2023-06" db="EMBL/GenBank/DDBJ databases">
        <title>Genome-scale phylogeny and comparative genomics of the fungal order Sordariales.</title>
        <authorList>
            <consortium name="Lawrence Berkeley National Laboratory"/>
            <person name="Hensen N."/>
            <person name="Bonometti L."/>
            <person name="Westerberg I."/>
            <person name="Brannstrom I.O."/>
            <person name="Guillou S."/>
            <person name="Cros-Aarteil S."/>
            <person name="Calhoun S."/>
            <person name="Haridas S."/>
            <person name="Kuo A."/>
            <person name="Mondo S."/>
            <person name="Pangilinan J."/>
            <person name="Riley R."/>
            <person name="LaButti K."/>
            <person name="Andreopoulos B."/>
            <person name="Lipzen A."/>
            <person name="Chen C."/>
            <person name="Yanf M."/>
            <person name="Daum C."/>
            <person name="Ng V."/>
            <person name="Clum A."/>
            <person name="Steindorff A."/>
            <person name="Ohm R."/>
            <person name="Martin F."/>
            <person name="Silar P."/>
            <person name="Natvig D."/>
            <person name="Lalanne C."/>
            <person name="Gautier V."/>
            <person name="Ament-velasquez S.L."/>
            <person name="Kruys A."/>
            <person name="Hutchinson M.I."/>
            <person name="Powell A.J."/>
            <person name="Barry K."/>
            <person name="Miller A.N."/>
            <person name="Grigoriev I.V."/>
            <person name="Debuchy R."/>
            <person name="Gladieux P."/>
            <person name="Thoren M.H."/>
            <person name="Johannesson H."/>
        </authorList>
    </citation>
    <scope>NUCLEOTIDE SEQUENCE</scope>
    <source>
        <strain evidence="3">SMH3187-1</strain>
    </source>
</reference>
<keyword evidence="2" id="KW-1133">Transmembrane helix</keyword>
<keyword evidence="2" id="KW-0812">Transmembrane</keyword>
<proteinExistence type="predicted"/>
<feature type="transmembrane region" description="Helical" evidence="2">
    <location>
        <begin position="303"/>
        <end position="320"/>
    </location>
</feature>
<evidence type="ECO:0000256" key="2">
    <source>
        <dbReference type="SAM" id="Phobius"/>
    </source>
</evidence>
<sequence length="386" mass="43225">MAITILLPEFILSKAVCDLRLALCELHEFDEYLQADLPINTQSASTSSRHSAAENGQDDDPNVENYDTNPQGPRPGRSDAPEGVVAEDAELEEERQQSWTVVHSYYAQMGGLMYQVKKGGDYYALTASKLTPRYFWFDPHPLKHLLLKGIAILQIIWLILSVAVRGTTGLPVTQLEIATIAFAVFAIATYAANLWKPKDVERPTLLQSISHGFSGWVTFDRTQRFVRRLRSPSKAAEDAKQSIPRVRRVLNDVVWMEGDTPLMYVLTAISSLVFGGLHCLAWNFEFPTRAELMTWRVASPTSAILPVITLITSLVLHYLSTTFKESRIMSTCVANLKPLEQLPEACGIIYSAARLVIMVLLFTSLRAVPEGVYHNTSWTRFLPHVS</sequence>
<feature type="transmembrane region" description="Helical" evidence="2">
    <location>
        <begin position="177"/>
        <end position="195"/>
    </location>
</feature>
<organism evidence="3 4">
    <name type="scientific">Schizothecium vesticola</name>
    <dbReference type="NCBI Taxonomy" id="314040"/>
    <lineage>
        <taxon>Eukaryota</taxon>
        <taxon>Fungi</taxon>
        <taxon>Dikarya</taxon>
        <taxon>Ascomycota</taxon>
        <taxon>Pezizomycotina</taxon>
        <taxon>Sordariomycetes</taxon>
        <taxon>Sordariomycetidae</taxon>
        <taxon>Sordariales</taxon>
        <taxon>Schizotheciaceae</taxon>
        <taxon>Schizothecium</taxon>
    </lineage>
</organism>